<dbReference type="VGNC" id="VGNC:90731">
    <property type="gene designation" value="NFYC"/>
</dbReference>
<name>A0A287AH72_PIG</name>
<keyword evidence="2" id="KW-0805">Transcription regulation</keyword>
<comment type="similarity">
    <text evidence="9">Belongs to the NFYC/HAP5 subunit family.</text>
</comment>
<keyword evidence="3" id="KW-0238">DNA-binding</keyword>
<keyword evidence="4" id="KW-0010">Activator</keyword>
<evidence type="ECO:0000313" key="16">
    <source>
        <dbReference type="VGNC" id="VGNC:90731"/>
    </source>
</evidence>
<dbReference type="GO" id="GO:0005634">
    <property type="term" value="C:nucleus"/>
    <property type="evidence" value="ECO:0007669"/>
    <property type="project" value="UniProtKB-SubCell"/>
</dbReference>
<proteinExistence type="inferred from homology"/>
<accession>A0A287AH72</accession>
<dbReference type="AlphaFoldDB" id="A0A287AH72"/>
<dbReference type="PANTHER" id="PTHR10252">
    <property type="entry name" value="HISTONE-LIKE TRANSCRIPTION FACTOR CCAAT-RELATED"/>
    <property type="match status" value="1"/>
</dbReference>
<dbReference type="Ensembl" id="ENSSSCT00000054619.3">
    <property type="protein sequence ID" value="ENSSSCP00000043257.2"/>
    <property type="gene ID" value="ENSSSCG00000003976.5"/>
</dbReference>
<evidence type="ECO:0000256" key="7">
    <source>
        <dbReference type="ARBA" id="ARBA00025263"/>
    </source>
</evidence>
<dbReference type="CDD" id="cd22908">
    <property type="entry name" value="HFD_NFYC-like"/>
    <property type="match status" value="1"/>
</dbReference>
<evidence type="ECO:0000256" key="3">
    <source>
        <dbReference type="ARBA" id="ARBA00023125"/>
    </source>
</evidence>
<dbReference type="PANTHER" id="PTHR10252:SF8">
    <property type="entry name" value="NUCLEAR TRANSCRIPTION FACTOR Y SUBUNIT GAMMA"/>
    <property type="match status" value="1"/>
</dbReference>
<evidence type="ECO:0000256" key="12">
    <source>
        <dbReference type="ARBA" id="ARBA00042663"/>
    </source>
</evidence>
<dbReference type="InterPro" id="IPR050568">
    <property type="entry name" value="Transcr_DNA_Rep_Reg"/>
</dbReference>
<reference evidence="14" key="3">
    <citation type="submission" date="2025-08" db="UniProtKB">
        <authorList>
            <consortium name="Ensembl"/>
        </authorList>
    </citation>
    <scope>IDENTIFICATION</scope>
</reference>
<comment type="subcellular location">
    <subcellularLocation>
        <location evidence="1">Nucleus</location>
    </subcellularLocation>
</comment>
<dbReference type="ExpressionAtlas" id="A0A287AH72">
    <property type="expression patterns" value="baseline and differential"/>
</dbReference>
<dbReference type="GeneTree" id="ENSGT00940000155689"/>
<evidence type="ECO:0000256" key="10">
    <source>
        <dbReference type="ARBA" id="ARBA00040590"/>
    </source>
</evidence>
<dbReference type="GO" id="GO:0046982">
    <property type="term" value="F:protein heterodimerization activity"/>
    <property type="evidence" value="ECO:0007669"/>
    <property type="project" value="InterPro"/>
</dbReference>
<dbReference type="InterPro" id="IPR009072">
    <property type="entry name" value="Histone-fold"/>
</dbReference>
<protein>
    <recommendedName>
        <fullName evidence="10">Nuclear transcription factor Y subunit gamma</fullName>
    </recommendedName>
    <alternativeName>
        <fullName evidence="11">CAAT box DNA-binding protein subunit C</fullName>
    </alternativeName>
    <alternativeName>
        <fullName evidence="12">Nuclear transcription factor Y subunit C</fullName>
    </alternativeName>
</protein>
<evidence type="ECO:0000256" key="1">
    <source>
        <dbReference type="ARBA" id="ARBA00004123"/>
    </source>
</evidence>
<reference evidence="15" key="1">
    <citation type="submission" date="2009-11" db="EMBL/GenBank/DDBJ databases">
        <authorList>
            <consortium name="Porcine genome sequencing project"/>
        </authorList>
    </citation>
    <scope>NUCLEOTIDE SEQUENCE [LARGE SCALE GENOMIC DNA]</scope>
    <source>
        <strain evidence="15">Duroc</strain>
    </source>
</reference>
<dbReference type="Proteomes" id="UP000008227">
    <property type="component" value="Chromosome 6"/>
</dbReference>
<evidence type="ECO:0000256" key="11">
    <source>
        <dbReference type="ARBA" id="ARBA00042333"/>
    </source>
</evidence>
<dbReference type="GO" id="GO:0003677">
    <property type="term" value="F:DNA binding"/>
    <property type="evidence" value="ECO:0007669"/>
    <property type="project" value="UniProtKB-KW"/>
</dbReference>
<evidence type="ECO:0000256" key="8">
    <source>
        <dbReference type="ARBA" id="ARBA00025911"/>
    </source>
</evidence>
<evidence type="ECO:0000256" key="5">
    <source>
        <dbReference type="ARBA" id="ARBA00023163"/>
    </source>
</evidence>
<evidence type="ECO:0000256" key="4">
    <source>
        <dbReference type="ARBA" id="ARBA00023159"/>
    </source>
</evidence>
<dbReference type="Gene3D" id="1.10.20.10">
    <property type="entry name" value="Histone, subunit A"/>
    <property type="match status" value="1"/>
</dbReference>
<dbReference type="Bgee" id="ENSSSCG00000003976">
    <property type="expression patterns" value="Expressed in oocyte and 45 other cell types or tissues"/>
</dbReference>
<evidence type="ECO:0000256" key="2">
    <source>
        <dbReference type="ARBA" id="ARBA00023015"/>
    </source>
</evidence>
<gene>
    <name evidence="14 16" type="primary">NFYC</name>
</gene>
<evidence type="ECO:0000256" key="6">
    <source>
        <dbReference type="ARBA" id="ARBA00023242"/>
    </source>
</evidence>
<keyword evidence="5" id="KW-0804">Transcription</keyword>
<organism evidence="14 15">
    <name type="scientific">Sus scrofa</name>
    <name type="common">Pig</name>
    <dbReference type="NCBI Taxonomy" id="9823"/>
    <lineage>
        <taxon>Eukaryota</taxon>
        <taxon>Metazoa</taxon>
        <taxon>Chordata</taxon>
        <taxon>Craniata</taxon>
        <taxon>Vertebrata</taxon>
        <taxon>Euteleostomi</taxon>
        <taxon>Mammalia</taxon>
        <taxon>Eutheria</taxon>
        <taxon>Laurasiatheria</taxon>
        <taxon>Artiodactyla</taxon>
        <taxon>Suina</taxon>
        <taxon>Suidae</taxon>
        <taxon>Sus</taxon>
    </lineage>
</organism>
<evidence type="ECO:0000313" key="14">
    <source>
        <dbReference type="Ensembl" id="ENSSSCP00000043257.2"/>
    </source>
</evidence>
<evidence type="ECO:0000256" key="9">
    <source>
        <dbReference type="ARBA" id="ARBA00038129"/>
    </source>
</evidence>
<sequence>MPLTVKVEGGCRASLEPRSFSLRQGSAERQRKMANSLLGGGGTAVRAFTGVDIPDSVVRMSTEGGFGGTSSSDAQQSLQSFWPRVMEEIRNLTVRGLRLLQMISAEAPVLFAKAAQIFITELTLRAWIHTEDNKRRTLQRNDIAMAITKFDQFDFLIDIVPRDELKPPKRQEEVRQSVTPAEPVQYYFTLAQQPTAVQVQGQQQGQQTTSSTTTIQPGQIIIAQPQQGQTTPVTMQVGEGQQVQIVQAQPQGQAQQAQSGTGQAMQVMQQIITNTGEIQQIPVQLNAGQLQYIRLAQPVSGTQVVQGQIQTLATNAQQITQTEVQQGQQQFSQFTDGQQLYQIQQVTMPAGQDLTQPMFIQSASQPSDGQAPQVTGD</sequence>
<dbReference type="Pfam" id="PF00125">
    <property type="entry name" value="Histone"/>
    <property type="match status" value="1"/>
</dbReference>
<reference evidence="14" key="4">
    <citation type="submission" date="2025-09" db="UniProtKB">
        <authorList>
            <consortium name="Ensembl"/>
        </authorList>
    </citation>
    <scope>IDENTIFICATION</scope>
</reference>
<dbReference type="SUPFAM" id="SSF47113">
    <property type="entry name" value="Histone-fold"/>
    <property type="match status" value="1"/>
</dbReference>
<evidence type="ECO:0000259" key="13">
    <source>
        <dbReference type="Pfam" id="PF00125"/>
    </source>
</evidence>
<comment type="function">
    <text evidence="7">Component of the sequence-specific heterotrimeric transcription factor (NF-Y) which specifically recognizes a 5'-CCAAT-3' box motif found in the promoters of its target genes. NF-Y can function as both an activator and a repressor, depending on its interacting cofactors.</text>
</comment>
<reference evidence="14" key="2">
    <citation type="journal article" date="2020" name="Gigascience">
        <title>An improved pig reference genome sequence to enable pig genetics and genomics research.</title>
        <authorList>
            <person name="Warr A."/>
            <person name="Affara N."/>
            <person name="Aken B."/>
            <person name="Beiki H."/>
            <person name="Bickhart D.M."/>
            <person name="Billis K."/>
            <person name="Chow W."/>
            <person name="Eory L."/>
            <person name="Finlayson H.A."/>
            <person name="Flicek P."/>
            <person name="Giron C.G."/>
            <person name="Griffin D.K."/>
            <person name="Hall R."/>
            <person name="Hannum G."/>
            <person name="Hourlier T."/>
            <person name="Howe K."/>
            <person name="Hume D.A."/>
            <person name="Izuogu O."/>
            <person name="Kim K."/>
            <person name="Koren S."/>
            <person name="Liu H."/>
            <person name="Manchanda N."/>
            <person name="Martin F.J."/>
            <person name="Nonneman D.J."/>
            <person name="O'Connor R.E."/>
            <person name="Phillippy A.M."/>
            <person name="Rohrer G.A."/>
            <person name="Rosen B.D."/>
            <person name="Rund L.A."/>
            <person name="Sargent C.A."/>
            <person name="Schook L.B."/>
            <person name="Schroeder S.G."/>
            <person name="Schwartz A.S."/>
            <person name="Skinner B.M."/>
            <person name="Talbot R."/>
            <person name="Tseng E."/>
            <person name="Tuggle C.K."/>
            <person name="Watson M."/>
            <person name="Smith T.P.L."/>
            <person name="Archibald A.L."/>
        </authorList>
    </citation>
    <scope>NUCLEOTIDE SEQUENCE [LARGE SCALE GENOMIC DNA]</scope>
    <source>
        <strain evidence="14">Duroc</strain>
    </source>
</reference>
<keyword evidence="6" id="KW-0539">Nucleus</keyword>
<comment type="subunit">
    <text evidence="8">Heterotrimeric transcription factor composed of three components, NF-YA, NF-YB and NF-YC. NF-YB and NF-YC must interact and dimerize for NF-YA association and DNA binding.</text>
</comment>
<keyword evidence="15" id="KW-1185">Reference proteome</keyword>
<feature type="domain" description="Core Histone H2A/H2B/H3" evidence="13">
    <location>
        <begin position="81"/>
        <end position="147"/>
    </location>
</feature>
<dbReference type="InterPro" id="IPR007125">
    <property type="entry name" value="H2A/H2B/H3"/>
</dbReference>
<evidence type="ECO:0000313" key="15">
    <source>
        <dbReference type="Proteomes" id="UP000008227"/>
    </source>
</evidence>